<evidence type="ECO:0000256" key="10">
    <source>
        <dbReference type="ARBA" id="ARBA00023128"/>
    </source>
</evidence>
<keyword evidence="9 12" id="KW-0811">Translocation</keyword>
<evidence type="ECO:0000313" key="16">
    <source>
        <dbReference type="Proteomes" id="UP000751190"/>
    </source>
</evidence>
<reference evidence="15" key="1">
    <citation type="submission" date="2021-05" db="EMBL/GenBank/DDBJ databases">
        <title>The genome of the haptophyte Pavlova lutheri (Diacronema luteri, Pavlovales) - a model for lipid biosynthesis in eukaryotic algae.</title>
        <authorList>
            <person name="Hulatt C.J."/>
            <person name="Posewitz M.C."/>
        </authorList>
    </citation>
    <scope>NUCLEOTIDE SEQUENCE</scope>
    <source>
        <strain evidence="15">NIVA-4/92</strain>
    </source>
</reference>
<keyword evidence="11" id="KW-0472">Membrane</keyword>
<name>A0A8J5XX04_DIALT</name>
<evidence type="ECO:0000256" key="12">
    <source>
        <dbReference type="RuleBase" id="RU365079"/>
    </source>
</evidence>
<dbReference type="FunFam" id="3.40.50.1000:FF:000019">
    <property type="entry name" value="Mitochondrial import inner membrane translocase subunit TIM50"/>
    <property type="match status" value="1"/>
</dbReference>
<comment type="similarity">
    <text evidence="2 12">Belongs to the TIM50 family.</text>
</comment>
<evidence type="ECO:0000313" key="15">
    <source>
        <dbReference type="EMBL" id="KAG8469500.1"/>
    </source>
</evidence>
<evidence type="ECO:0000256" key="1">
    <source>
        <dbReference type="ARBA" id="ARBA00004434"/>
    </source>
</evidence>
<keyword evidence="4" id="KW-0812">Transmembrane</keyword>
<gene>
    <name evidence="15" type="ORF">KFE25_005955</name>
</gene>
<keyword evidence="16" id="KW-1185">Reference proteome</keyword>
<feature type="domain" description="FCP1 homology" evidence="14">
    <location>
        <begin position="104"/>
        <end position="260"/>
    </location>
</feature>
<evidence type="ECO:0000256" key="6">
    <source>
        <dbReference type="ARBA" id="ARBA00022927"/>
    </source>
</evidence>
<dbReference type="OrthoDB" id="287041at2759"/>
<evidence type="ECO:0000256" key="9">
    <source>
        <dbReference type="ARBA" id="ARBA00023010"/>
    </source>
</evidence>
<dbReference type="AlphaFoldDB" id="A0A8J5XX04"/>
<dbReference type="PANTHER" id="PTHR12210">
    <property type="entry name" value="DULLARD PROTEIN PHOSPHATASE"/>
    <property type="match status" value="1"/>
</dbReference>
<dbReference type="InterPro" id="IPR036412">
    <property type="entry name" value="HAD-like_sf"/>
</dbReference>
<keyword evidence="7 12" id="KW-0809">Transit peptide</keyword>
<comment type="function">
    <text evidence="12">Essential component of the TIM23 complex, a complex that mediates the translocation of transit peptide-containing proteins across the mitochondrial inner membrane.</text>
</comment>
<comment type="caution">
    <text evidence="15">The sequence shown here is derived from an EMBL/GenBank/DDBJ whole genome shotgun (WGS) entry which is preliminary data.</text>
</comment>
<evidence type="ECO:0000256" key="2">
    <source>
        <dbReference type="ARBA" id="ARBA00006344"/>
    </source>
</evidence>
<evidence type="ECO:0000259" key="14">
    <source>
        <dbReference type="PROSITE" id="PS50969"/>
    </source>
</evidence>
<dbReference type="SUPFAM" id="SSF56784">
    <property type="entry name" value="HAD-like"/>
    <property type="match status" value="1"/>
</dbReference>
<keyword evidence="10 12" id="KW-0496">Mitochondrion</keyword>
<evidence type="ECO:0000256" key="8">
    <source>
        <dbReference type="ARBA" id="ARBA00022989"/>
    </source>
</evidence>
<protein>
    <recommendedName>
        <fullName evidence="12">Mitochondrial import inner membrane translocase subunit TIM50</fullName>
    </recommendedName>
</protein>
<comment type="subunit">
    <text evidence="12">Component of the TIM23 complex.</text>
</comment>
<dbReference type="Pfam" id="PF03031">
    <property type="entry name" value="NIF"/>
    <property type="match status" value="1"/>
</dbReference>
<evidence type="ECO:0000256" key="5">
    <source>
        <dbReference type="ARBA" id="ARBA00022792"/>
    </source>
</evidence>
<keyword evidence="8" id="KW-1133">Transmembrane helix</keyword>
<evidence type="ECO:0000256" key="11">
    <source>
        <dbReference type="ARBA" id="ARBA00023136"/>
    </source>
</evidence>
<comment type="subcellular location">
    <subcellularLocation>
        <location evidence="1 12">Mitochondrion inner membrane</location>
        <topology evidence="1 12">Single-pass membrane protein</topology>
    </subcellularLocation>
</comment>
<dbReference type="Proteomes" id="UP000751190">
    <property type="component" value="Unassembled WGS sequence"/>
</dbReference>
<accession>A0A8J5XX04</accession>
<dbReference type="Gene3D" id="3.40.50.1000">
    <property type="entry name" value="HAD superfamily/HAD-like"/>
    <property type="match status" value="1"/>
</dbReference>
<sequence>MLLRALRRLGSVRGGATAAVGVGLSAYCASRAGPPSLCDASSPKPGAADAPASGAGAPGAGGGALGPLGAAVTTAKETVHEYLIAPFTESRQKDLLPPLPTRLRGKELPTLVIALDDVLIHSTWDRQYGWRYVKRPGADEFLRALAPYYEIVVWTEQFSLMDTVIVALDKHHAIRHRLYKDGMVYRNGRYVKDLAHVNRDLAKTVVIDCSAANATQQPENYIIIPPYAPADAPPATPADAAARAAADETLLRHVPFLLNLARLAYLTGVDVREELKRYAGEDIPAKFGEELERLQKGGKRAAQPSGAPASTMTVWQRMRSSRASS</sequence>
<dbReference type="GO" id="GO:0015031">
    <property type="term" value="P:protein transport"/>
    <property type="evidence" value="ECO:0007669"/>
    <property type="project" value="UniProtKB-KW"/>
</dbReference>
<dbReference type="PROSITE" id="PS50969">
    <property type="entry name" value="FCP1"/>
    <property type="match status" value="1"/>
</dbReference>
<organism evidence="15 16">
    <name type="scientific">Diacronema lutheri</name>
    <name type="common">Unicellular marine alga</name>
    <name type="synonym">Monochrysis lutheri</name>
    <dbReference type="NCBI Taxonomy" id="2081491"/>
    <lineage>
        <taxon>Eukaryota</taxon>
        <taxon>Haptista</taxon>
        <taxon>Haptophyta</taxon>
        <taxon>Pavlovophyceae</taxon>
        <taxon>Pavlovales</taxon>
        <taxon>Pavlovaceae</taxon>
        <taxon>Diacronema</taxon>
    </lineage>
</organism>
<keyword evidence="6 12" id="KW-0653">Protein transport</keyword>
<evidence type="ECO:0000256" key="13">
    <source>
        <dbReference type="SAM" id="MobiDB-lite"/>
    </source>
</evidence>
<dbReference type="InterPro" id="IPR004274">
    <property type="entry name" value="FCP1_dom"/>
</dbReference>
<dbReference type="EMBL" id="JAGTXO010000002">
    <property type="protein sequence ID" value="KAG8469500.1"/>
    <property type="molecule type" value="Genomic_DNA"/>
</dbReference>
<proteinExistence type="inferred from homology"/>
<dbReference type="GO" id="GO:0005744">
    <property type="term" value="C:TIM23 mitochondrial import inner membrane translocase complex"/>
    <property type="evidence" value="ECO:0007669"/>
    <property type="project" value="UniProtKB-UniRule"/>
</dbReference>
<evidence type="ECO:0000256" key="7">
    <source>
        <dbReference type="ARBA" id="ARBA00022946"/>
    </source>
</evidence>
<feature type="region of interest" description="Disordered" evidence="13">
    <location>
        <begin position="294"/>
        <end position="325"/>
    </location>
</feature>
<dbReference type="InterPro" id="IPR023214">
    <property type="entry name" value="HAD_sf"/>
</dbReference>
<evidence type="ECO:0000256" key="3">
    <source>
        <dbReference type="ARBA" id="ARBA00022448"/>
    </source>
</evidence>
<dbReference type="SMART" id="SM00577">
    <property type="entry name" value="CPDc"/>
    <property type="match status" value="1"/>
</dbReference>
<evidence type="ECO:0000256" key="4">
    <source>
        <dbReference type="ARBA" id="ARBA00022692"/>
    </source>
</evidence>
<dbReference type="CDD" id="cd07521">
    <property type="entry name" value="HAD_FCP1-like"/>
    <property type="match status" value="1"/>
</dbReference>
<keyword evidence="5" id="KW-0999">Mitochondrion inner membrane</keyword>
<keyword evidence="3 12" id="KW-0813">Transport</keyword>
<dbReference type="InterPro" id="IPR050365">
    <property type="entry name" value="TIM50"/>
</dbReference>